<reference evidence="3" key="1">
    <citation type="submission" date="2023-07" db="EMBL/GenBank/DDBJ databases">
        <title>draft genome sequence of fig (Ficus carica).</title>
        <authorList>
            <person name="Takahashi T."/>
            <person name="Nishimura K."/>
        </authorList>
    </citation>
    <scope>NUCLEOTIDE SEQUENCE</scope>
</reference>
<dbReference type="EMBL" id="BTGU01000002">
    <property type="protein sequence ID" value="GMN29182.1"/>
    <property type="molecule type" value="Genomic_DNA"/>
</dbReference>
<feature type="region of interest" description="Disordered" evidence="1">
    <location>
        <begin position="63"/>
        <end position="89"/>
    </location>
</feature>
<feature type="transmembrane region" description="Helical" evidence="2">
    <location>
        <begin position="20"/>
        <end position="43"/>
    </location>
</feature>
<keyword evidence="4" id="KW-1185">Reference proteome</keyword>
<evidence type="ECO:0000313" key="3">
    <source>
        <dbReference type="EMBL" id="GMN29182.1"/>
    </source>
</evidence>
<comment type="caution">
    <text evidence="3">The sequence shown here is derived from an EMBL/GenBank/DDBJ whole genome shotgun (WGS) entry which is preliminary data.</text>
</comment>
<keyword evidence="2" id="KW-1133">Transmembrane helix</keyword>
<evidence type="ECO:0000256" key="1">
    <source>
        <dbReference type="SAM" id="MobiDB-lite"/>
    </source>
</evidence>
<name>A0AA87Z3S0_FICCA</name>
<evidence type="ECO:0000256" key="2">
    <source>
        <dbReference type="SAM" id="Phobius"/>
    </source>
</evidence>
<evidence type="ECO:0000313" key="4">
    <source>
        <dbReference type="Proteomes" id="UP001187192"/>
    </source>
</evidence>
<gene>
    <name evidence="3" type="ORF">TIFTF001_002332</name>
</gene>
<proteinExistence type="predicted"/>
<keyword evidence="2" id="KW-0812">Transmembrane</keyword>
<keyword evidence="2" id="KW-0472">Membrane</keyword>
<dbReference type="AlphaFoldDB" id="A0AA87Z3S0"/>
<accession>A0AA87Z3S0</accession>
<protein>
    <submittedName>
        <fullName evidence="3">Uncharacterized protein</fullName>
    </submittedName>
</protein>
<organism evidence="3 4">
    <name type="scientific">Ficus carica</name>
    <name type="common">Common fig</name>
    <dbReference type="NCBI Taxonomy" id="3494"/>
    <lineage>
        <taxon>Eukaryota</taxon>
        <taxon>Viridiplantae</taxon>
        <taxon>Streptophyta</taxon>
        <taxon>Embryophyta</taxon>
        <taxon>Tracheophyta</taxon>
        <taxon>Spermatophyta</taxon>
        <taxon>Magnoliopsida</taxon>
        <taxon>eudicotyledons</taxon>
        <taxon>Gunneridae</taxon>
        <taxon>Pentapetalae</taxon>
        <taxon>rosids</taxon>
        <taxon>fabids</taxon>
        <taxon>Rosales</taxon>
        <taxon>Moraceae</taxon>
        <taxon>Ficeae</taxon>
        <taxon>Ficus</taxon>
    </lineage>
</organism>
<sequence length="89" mass="10003">MESDFGEAAMESDFGKAFQSMVLVVLMGLCAFFIWQVLAMILLNNPVGDPTLKDLIISFFRSKRPSPRSQPSDHRHKNNHTEPPPSDLV</sequence>
<dbReference type="Proteomes" id="UP001187192">
    <property type="component" value="Unassembled WGS sequence"/>
</dbReference>